<feature type="compositionally biased region" description="Low complexity" evidence="2">
    <location>
        <begin position="64"/>
        <end position="74"/>
    </location>
</feature>
<keyword evidence="4" id="KW-1185">Reference proteome</keyword>
<gene>
    <name evidence="3" type="ORF">SPIL2461_LOCUS279</name>
</gene>
<name>A0A812IPV5_SYMPI</name>
<feature type="region of interest" description="Disordered" evidence="2">
    <location>
        <begin position="41"/>
        <end position="74"/>
    </location>
</feature>
<evidence type="ECO:0000256" key="1">
    <source>
        <dbReference type="SAM" id="Coils"/>
    </source>
</evidence>
<organism evidence="3 4">
    <name type="scientific">Symbiodinium pilosum</name>
    <name type="common">Dinoflagellate</name>
    <dbReference type="NCBI Taxonomy" id="2952"/>
    <lineage>
        <taxon>Eukaryota</taxon>
        <taxon>Sar</taxon>
        <taxon>Alveolata</taxon>
        <taxon>Dinophyceae</taxon>
        <taxon>Suessiales</taxon>
        <taxon>Symbiodiniaceae</taxon>
        <taxon>Symbiodinium</taxon>
    </lineage>
</organism>
<feature type="region of interest" description="Disordered" evidence="2">
    <location>
        <begin position="340"/>
        <end position="367"/>
    </location>
</feature>
<evidence type="ECO:0000313" key="4">
    <source>
        <dbReference type="Proteomes" id="UP000649617"/>
    </source>
</evidence>
<keyword evidence="1" id="KW-0175">Coiled coil</keyword>
<protein>
    <submittedName>
        <fullName evidence="3">Uncharacterized protein</fullName>
    </submittedName>
</protein>
<dbReference type="AlphaFoldDB" id="A0A812IPV5"/>
<feature type="region of interest" description="Disordered" evidence="2">
    <location>
        <begin position="557"/>
        <end position="606"/>
    </location>
</feature>
<dbReference type="EMBL" id="CAJNIZ010000114">
    <property type="protein sequence ID" value="CAE7153840.1"/>
    <property type="molecule type" value="Genomic_DNA"/>
</dbReference>
<dbReference type="Proteomes" id="UP000649617">
    <property type="component" value="Unassembled WGS sequence"/>
</dbReference>
<evidence type="ECO:0000313" key="3">
    <source>
        <dbReference type="EMBL" id="CAE7153840.1"/>
    </source>
</evidence>
<feature type="compositionally biased region" description="Polar residues" evidence="2">
    <location>
        <begin position="594"/>
        <end position="603"/>
    </location>
</feature>
<accession>A0A812IPV5</accession>
<feature type="compositionally biased region" description="Basic residues" evidence="2">
    <location>
        <begin position="562"/>
        <end position="571"/>
    </location>
</feature>
<reference evidence="3" key="1">
    <citation type="submission" date="2021-02" db="EMBL/GenBank/DDBJ databases">
        <authorList>
            <person name="Dougan E. K."/>
            <person name="Rhodes N."/>
            <person name="Thang M."/>
            <person name="Chan C."/>
        </authorList>
    </citation>
    <scope>NUCLEOTIDE SEQUENCE</scope>
</reference>
<proteinExistence type="predicted"/>
<comment type="caution">
    <text evidence="3">The sequence shown here is derived from an EMBL/GenBank/DDBJ whole genome shotgun (WGS) entry which is preliminary data.</text>
</comment>
<feature type="coiled-coil region" evidence="1">
    <location>
        <begin position="11"/>
        <end position="38"/>
    </location>
</feature>
<sequence>MSSGASLARSVDALQALVAQLTERISFLEGRVAALERERAESSWDAVSEAPPSSAPFPVDTTHPSSSAPPSAPAAAPFLLGPRLGPSLCTARVDPADTVGRRVLAQELGAFVRRALSGEHLQASGRARLNLRSRLYLVFADFEGALVVAVPQSVWHRRAAGRLLAKGSLLRPHQVEVAAVLEEGASPHSVLTVKLWLAVLDSQLESIFEECVGPDAPVHDFVAASSSVPVRPDVDGLIAAADNLFQFVSAAEGPPGFEAPPPAQPWEQHVSSLESSLASIQASLAQLVSSWAHWAATAIYPSAPPPGLASAPALPSRSYYSQDGRSRDVLSNGRCTRRLCSAGPRSKTRNPLSKSEEEAEDEGFDPSIYPCSGEGGRSAHACCKEPSWRQGRSKAAAYRKLRTCLRDAPALLYEAVEEFMAEDFPVSTRGWVEHRSRLGPYPASIRAMWILGAVHDCLQPASIRRAMWILGAVHDCLKENRVEEARARVALALCAYTTKALPTTAIGSFHKTSSRTSSSVCLFHNRVGSGNDAGDVLHTRLADPRWIEILMARLRDQEAKQRPRGGSRRPAPKTLQDPAKLPKAIRGEGRRQGPRSSAPQAWNSYPEVEAADMGRGTVKVEGIAKVLAQLQLLFGPTAGPAEAASLQRGSRCALEDRMLDEGGPELEGIAVCPCLSTLAMGDKRAVAYGQASHLSVALRGPFVRRRVRSQEPLACSEKRPNVRCGRCATLALRPACRVARTRPSGDFPKPKCGDPKFQAGKGSCALTWSIPLIWCVAEMLSLQRASVKLLEVLAGSFVSELVIACALVPLAFLDVRAPAAPVLVASDASVIGAPCSVGSGLASFALYRLTCEPRESPLPPTSGRPVPLSADASVGGEDIVPDCLPSAVASLPSEADGAIAVPLLIARALPQLTCCARNSGLLPRSFNALPKPGLPQEVRFSGSRHRLRPRLH</sequence>
<dbReference type="OrthoDB" id="482140at2759"/>
<evidence type="ECO:0000256" key="2">
    <source>
        <dbReference type="SAM" id="MobiDB-lite"/>
    </source>
</evidence>